<evidence type="ECO:0000256" key="1">
    <source>
        <dbReference type="SAM" id="Phobius"/>
    </source>
</evidence>
<feature type="transmembrane region" description="Helical" evidence="1">
    <location>
        <begin position="41"/>
        <end position="60"/>
    </location>
</feature>
<sequence>MTVLLIIGAAGIVLLLLALFVGDVLEGGLGVDAVAGFDSDVFSTAGVAGLLGGFGFGGALGLELSGLMWVGVVVGVVVGVLLGWGAGRLTRLLRRQGSDVALNTSSLVGVEALVLTAIPEEGYGQVRLSHGGHTVTLNAKAPIPLEVGTRVWVSGVLSATSVEVLPVDALPGSDVIGR</sequence>
<dbReference type="EMBL" id="JAAMOZ010000001">
    <property type="protein sequence ID" value="NIH57046.1"/>
    <property type="molecule type" value="Genomic_DNA"/>
</dbReference>
<keyword evidence="3" id="KW-1185">Reference proteome</keyword>
<proteinExistence type="predicted"/>
<evidence type="ECO:0000313" key="2">
    <source>
        <dbReference type="EMBL" id="NIH57046.1"/>
    </source>
</evidence>
<dbReference type="Proteomes" id="UP000749311">
    <property type="component" value="Unassembled WGS sequence"/>
</dbReference>
<name>A0ABX0SGE2_9ACTN</name>
<keyword evidence="1" id="KW-1133">Transmembrane helix</keyword>
<keyword evidence="1" id="KW-0812">Transmembrane</keyword>
<evidence type="ECO:0000313" key="3">
    <source>
        <dbReference type="Proteomes" id="UP000749311"/>
    </source>
</evidence>
<reference evidence="2 3" key="1">
    <citation type="submission" date="2020-02" db="EMBL/GenBank/DDBJ databases">
        <title>Sequencing the genomes of 1000 actinobacteria strains.</title>
        <authorList>
            <person name="Klenk H.-P."/>
        </authorList>
    </citation>
    <scope>NUCLEOTIDE SEQUENCE [LARGE SCALE GENOMIC DNA]</scope>
    <source>
        <strain evidence="2 3">DSM 19609</strain>
    </source>
</reference>
<feature type="transmembrane region" description="Helical" evidence="1">
    <location>
        <begin position="6"/>
        <end position="29"/>
    </location>
</feature>
<organism evidence="2 3">
    <name type="scientific">Brooklawnia cerclae</name>
    <dbReference type="NCBI Taxonomy" id="349934"/>
    <lineage>
        <taxon>Bacteria</taxon>
        <taxon>Bacillati</taxon>
        <taxon>Actinomycetota</taxon>
        <taxon>Actinomycetes</taxon>
        <taxon>Propionibacteriales</taxon>
        <taxon>Propionibacteriaceae</taxon>
        <taxon>Brooklawnia</taxon>
    </lineage>
</organism>
<feature type="transmembrane region" description="Helical" evidence="1">
    <location>
        <begin position="66"/>
        <end position="86"/>
    </location>
</feature>
<gene>
    <name evidence="2" type="ORF">FB473_001691</name>
</gene>
<dbReference type="Gene3D" id="2.40.50.140">
    <property type="entry name" value="Nucleic acid-binding proteins"/>
    <property type="match status" value="1"/>
</dbReference>
<dbReference type="InterPro" id="IPR012340">
    <property type="entry name" value="NA-bd_OB-fold"/>
</dbReference>
<keyword evidence="1" id="KW-0472">Membrane</keyword>
<dbReference type="RefSeq" id="WP_167166448.1">
    <property type="nucleotide sequence ID" value="NZ_BAAAOO010000011.1"/>
</dbReference>
<protein>
    <submittedName>
        <fullName evidence="2">Divalent metal cation (Fe/Co/Zn/Cd) transporter</fullName>
    </submittedName>
</protein>
<comment type="caution">
    <text evidence="2">The sequence shown here is derived from an EMBL/GenBank/DDBJ whole genome shotgun (WGS) entry which is preliminary data.</text>
</comment>
<accession>A0ABX0SGE2</accession>